<dbReference type="STRING" id="417102.CA982_25550"/>
<comment type="caution">
    <text evidence="1">The sequence shown here is derived from an EMBL/GenBank/DDBJ whole genome shotgun (WGS) entry which is preliminary data.</text>
</comment>
<dbReference type="AlphaFoldDB" id="A0A243Q3J1"/>
<accession>A0A243Q3J1</accession>
<proteinExistence type="predicted"/>
<keyword evidence="2" id="KW-1185">Reference proteome</keyword>
<reference evidence="1 2" key="1">
    <citation type="submission" date="2017-05" db="EMBL/GenBank/DDBJ databases">
        <title>Biotechnological potential of actinobacteria isolated from South African environments.</title>
        <authorList>
            <person name="Le Roes-Hill M."/>
            <person name="Prins A."/>
            <person name="Durrell K.A."/>
        </authorList>
    </citation>
    <scope>NUCLEOTIDE SEQUENCE [LARGE SCALE GENOMIC DNA]</scope>
    <source>
        <strain evidence="1">BS2</strain>
    </source>
</reference>
<name>A0A243Q3J1_9ACTN</name>
<evidence type="ECO:0000313" key="2">
    <source>
        <dbReference type="Proteomes" id="UP000194632"/>
    </source>
</evidence>
<evidence type="ECO:0000313" key="1">
    <source>
        <dbReference type="EMBL" id="OUC75646.1"/>
    </source>
</evidence>
<dbReference type="Proteomes" id="UP000194632">
    <property type="component" value="Unassembled WGS sequence"/>
</dbReference>
<dbReference type="EMBL" id="NGFO01000060">
    <property type="protein sequence ID" value="OUC75646.1"/>
    <property type="molecule type" value="Genomic_DNA"/>
</dbReference>
<organism evidence="1 2">
    <name type="scientific">Gordonia lacunae</name>
    <dbReference type="NCBI Taxonomy" id="417102"/>
    <lineage>
        <taxon>Bacteria</taxon>
        <taxon>Bacillati</taxon>
        <taxon>Actinomycetota</taxon>
        <taxon>Actinomycetes</taxon>
        <taxon>Mycobacteriales</taxon>
        <taxon>Gordoniaceae</taxon>
        <taxon>Gordonia</taxon>
    </lineage>
</organism>
<sequence length="91" mass="10119">MDEAGLTGYRLGPCTTSIAPWVEDPDAIGELPPLHCLDIWGIPLEHDLGIRTKGSELIVSQRAYDLICDRNPSLIEFSNRVDEHGNTIYKV</sequence>
<protein>
    <submittedName>
        <fullName evidence="1">Uncharacterized protein</fullName>
    </submittedName>
</protein>
<gene>
    <name evidence="1" type="ORF">CA982_25550</name>
</gene>